<evidence type="ECO:0000256" key="4">
    <source>
        <dbReference type="ARBA" id="ARBA00022737"/>
    </source>
</evidence>
<comment type="subcellular location">
    <subcellularLocation>
        <location evidence="1 8">Membrane</location>
        <topology evidence="1 8">Multi-pass membrane protein</topology>
    </subcellularLocation>
</comment>
<dbReference type="InterPro" id="IPR006603">
    <property type="entry name" value="PQ-loop_rpt"/>
</dbReference>
<dbReference type="AlphaFoldDB" id="A0A061B7N0"/>
<accession>A0A061B7N0</accession>
<evidence type="ECO:0000313" key="10">
    <source>
        <dbReference type="EMBL" id="CDR45918.1"/>
    </source>
</evidence>
<comment type="similarity">
    <text evidence="7 8">Belongs to the MPDU1 (TC 2.A.43.3) family.</text>
</comment>
<dbReference type="PANTHER" id="PTHR12226">
    <property type="entry name" value="MANNOSE-P-DOLICHOL UTILIZATION DEFECT 1 LEC35 -RELATED"/>
    <property type="match status" value="1"/>
</dbReference>
<dbReference type="OrthoDB" id="271506at2759"/>
<dbReference type="PIRSF" id="PIRSF023381">
    <property type="entry name" value="MannP-dilichol_defect-1p"/>
    <property type="match status" value="1"/>
</dbReference>
<feature type="transmembrane region" description="Helical" evidence="9">
    <location>
        <begin position="247"/>
        <end position="268"/>
    </location>
</feature>
<evidence type="ECO:0000256" key="8">
    <source>
        <dbReference type="PIRNR" id="PIRNR023381"/>
    </source>
</evidence>
<dbReference type="Gene3D" id="1.20.1280.290">
    <property type="match status" value="2"/>
</dbReference>
<evidence type="ECO:0000256" key="2">
    <source>
        <dbReference type="ARBA" id="ARBA00022448"/>
    </source>
</evidence>
<feature type="transmembrane region" description="Helical" evidence="9">
    <location>
        <begin position="132"/>
        <end position="149"/>
    </location>
</feature>
<evidence type="ECO:0000256" key="9">
    <source>
        <dbReference type="SAM" id="Phobius"/>
    </source>
</evidence>
<evidence type="ECO:0000256" key="3">
    <source>
        <dbReference type="ARBA" id="ARBA00022692"/>
    </source>
</evidence>
<feature type="transmembrane region" description="Helical" evidence="9">
    <location>
        <begin position="155"/>
        <end position="173"/>
    </location>
</feature>
<feature type="transmembrane region" description="Helical" evidence="9">
    <location>
        <begin position="99"/>
        <end position="120"/>
    </location>
</feature>
<keyword evidence="3 8" id="KW-0812">Transmembrane</keyword>
<evidence type="ECO:0000256" key="5">
    <source>
        <dbReference type="ARBA" id="ARBA00022989"/>
    </source>
</evidence>
<dbReference type="GO" id="GO:0016020">
    <property type="term" value="C:membrane"/>
    <property type="evidence" value="ECO:0007669"/>
    <property type="project" value="UniProtKB-SubCell"/>
</dbReference>
<proteinExistence type="inferred from homology"/>
<name>A0A061B7N0_CYBFA</name>
<evidence type="ECO:0000256" key="6">
    <source>
        <dbReference type="ARBA" id="ARBA00023136"/>
    </source>
</evidence>
<gene>
    <name evidence="10" type="ORF">CYFA0S_20e01816g</name>
</gene>
<keyword evidence="4" id="KW-0677">Repeat</keyword>
<dbReference type="SMART" id="SM00679">
    <property type="entry name" value="CTNS"/>
    <property type="match status" value="2"/>
</dbReference>
<dbReference type="PhylomeDB" id="A0A061B7N0"/>
<keyword evidence="6 8" id="KW-0472">Membrane</keyword>
<dbReference type="VEuPathDB" id="FungiDB:BON22_0904"/>
<sequence>MSGIAEHITKLEPVLEPVLEKLRPFTPHIPQQLIALGRDYYTAEVFDAIILKLDIFNDSSAPHLQQFVAKTLSLGILTFSSIVKLPQIITIVSNSSARGLSFLSILLETVSLLITVAYNFRQHMDFMTFGEVAFVALQNAIILALILYYSGRGNFINMFLGMLALTSYSLFGAPHPENVGVLSDADVKQLAQFAVPLTVLAKLPQIFRNFKNRSTGTLSITSVGAGLLGTCVRLFTVLSSGINDKVILAGFFASVGLNLILFLQILMFRGKKVSTEKKDK</sequence>
<dbReference type="PANTHER" id="PTHR12226:SF2">
    <property type="entry name" value="MANNOSE-P-DOLICHOL UTILIZATION DEFECT 1 PROTEIN"/>
    <property type="match status" value="1"/>
</dbReference>
<organism evidence="10">
    <name type="scientific">Cyberlindnera fabianii</name>
    <name type="common">Yeast</name>
    <name type="synonym">Hansenula fabianii</name>
    <dbReference type="NCBI Taxonomy" id="36022"/>
    <lineage>
        <taxon>Eukaryota</taxon>
        <taxon>Fungi</taxon>
        <taxon>Dikarya</taxon>
        <taxon>Ascomycota</taxon>
        <taxon>Saccharomycotina</taxon>
        <taxon>Saccharomycetes</taxon>
        <taxon>Phaffomycetales</taxon>
        <taxon>Phaffomycetaceae</taxon>
        <taxon>Cyberlindnera</taxon>
    </lineage>
</organism>
<evidence type="ECO:0000256" key="7">
    <source>
        <dbReference type="ARBA" id="ARBA00038475"/>
    </source>
</evidence>
<protein>
    <recommendedName>
        <fullName evidence="8">Mannose-P-dolichol utilization defect 1 protein homolog</fullName>
    </recommendedName>
</protein>
<feature type="transmembrane region" description="Helical" evidence="9">
    <location>
        <begin position="216"/>
        <end position="235"/>
    </location>
</feature>
<evidence type="ECO:0000256" key="1">
    <source>
        <dbReference type="ARBA" id="ARBA00004141"/>
    </source>
</evidence>
<dbReference type="EMBL" id="LK052905">
    <property type="protein sequence ID" value="CDR45918.1"/>
    <property type="molecule type" value="Genomic_DNA"/>
</dbReference>
<keyword evidence="2" id="KW-0813">Transport</keyword>
<dbReference type="InterPro" id="IPR016817">
    <property type="entry name" value="MannP-dilichol_defect-1"/>
</dbReference>
<reference evidence="10" key="1">
    <citation type="journal article" date="2014" name="Genome Announc.">
        <title>Genome sequence of the yeast Cyberlindnera fabianii (Hansenula fabianii).</title>
        <authorList>
            <person name="Freel K.C."/>
            <person name="Sarilar V."/>
            <person name="Neuveglise C."/>
            <person name="Devillers H."/>
            <person name="Friedrich A."/>
            <person name="Schacherer J."/>
        </authorList>
    </citation>
    <scope>NUCLEOTIDE SEQUENCE</scope>
    <source>
        <strain evidence="10">YJS4271</strain>
    </source>
</reference>
<keyword evidence="5 8" id="KW-1133">Transmembrane helix</keyword>
<dbReference type="Pfam" id="PF04193">
    <property type="entry name" value="PQ-loop"/>
    <property type="match status" value="2"/>
</dbReference>